<dbReference type="EMBL" id="AAGTQF010000084">
    <property type="protein sequence ID" value="EBR8574324.1"/>
    <property type="molecule type" value="Genomic_DNA"/>
</dbReference>
<proteinExistence type="predicted"/>
<dbReference type="Pfam" id="PF10671">
    <property type="entry name" value="TcpQ"/>
    <property type="match status" value="1"/>
</dbReference>
<feature type="chain" id="PRO_5040594651" evidence="2">
    <location>
        <begin position="24"/>
        <end position="364"/>
    </location>
</feature>
<dbReference type="Proteomes" id="UP000839708">
    <property type="component" value="Unassembled WGS sequence"/>
</dbReference>
<accession>A0A3Y9C6Q3</accession>
<dbReference type="AlphaFoldDB" id="A0A3Y9C6Q3"/>
<dbReference type="EMBL" id="AAAFYZ010000121">
    <property type="protein sequence ID" value="EAB8479650.1"/>
    <property type="molecule type" value="Genomic_DNA"/>
</dbReference>
<evidence type="ECO:0000256" key="1">
    <source>
        <dbReference type="SAM" id="MobiDB-lite"/>
    </source>
</evidence>
<evidence type="ECO:0000259" key="3">
    <source>
        <dbReference type="Pfam" id="PF10671"/>
    </source>
</evidence>
<feature type="compositionally biased region" description="Low complexity" evidence="1">
    <location>
        <begin position="203"/>
        <end position="233"/>
    </location>
</feature>
<gene>
    <name evidence="4" type="ORF">AU894_26465</name>
    <name evidence="5" type="ORF">DOV67_22705</name>
</gene>
<dbReference type="Proteomes" id="UP000839644">
    <property type="component" value="Unassembled WGS sequence"/>
</dbReference>
<evidence type="ECO:0000313" key="4">
    <source>
        <dbReference type="EMBL" id="EAB8479650.1"/>
    </source>
</evidence>
<keyword evidence="2" id="KW-0732">Signal</keyword>
<evidence type="ECO:0000313" key="5">
    <source>
        <dbReference type="EMBL" id="EBR8574324.1"/>
    </source>
</evidence>
<dbReference type="PROSITE" id="PS51257">
    <property type="entry name" value="PROKAR_LIPOPROTEIN"/>
    <property type="match status" value="1"/>
</dbReference>
<feature type="signal peptide" evidence="2">
    <location>
        <begin position="1"/>
        <end position="23"/>
    </location>
</feature>
<reference evidence="4" key="1">
    <citation type="submission" date="2018-08" db="EMBL/GenBank/DDBJ databases">
        <authorList>
            <person name="Ashton P.M."/>
            <person name="Dallman T."/>
            <person name="Nair S."/>
            <person name="De Pinna E."/>
            <person name="Peters T."/>
            <person name="Grant K."/>
        </authorList>
    </citation>
    <scope>NUCLEOTIDE SEQUENCE [LARGE SCALE GENOMIC DNA]</scope>
    <source>
        <strain evidence="4">43913</strain>
        <strain evidence="5">498895</strain>
    </source>
</reference>
<organism evidence="4">
    <name type="scientific">Salmonella enterica subsp. enterica serovar Java</name>
    <dbReference type="NCBI Taxonomy" id="224729"/>
    <lineage>
        <taxon>Bacteria</taxon>
        <taxon>Pseudomonadati</taxon>
        <taxon>Pseudomonadota</taxon>
        <taxon>Gammaproteobacteria</taxon>
        <taxon>Enterobacterales</taxon>
        <taxon>Enterobacteriaceae</taxon>
        <taxon>Salmonella</taxon>
    </lineage>
</organism>
<protein>
    <submittedName>
        <fullName evidence="4">Pili assembly chaperone</fullName>
    </submittedName>
</protein>
<comment type="caution">
    <text evidence="4">The sequence shown here is derived from an EMBL/GenBank/DDBJ whole genome shotgun (WGS) entry which is preliminary data.</text>
</comment>
<sequence length="364" mass="38737">MQKKYLSLVLPSFLSGCAALHSATPATDGGTGVVPALVFVDGQISDSEAVIAHTQQRLRLPPPVSPPVSVLPRQVVSSTPAPQTGTIPHAENLPLPSPSLAGGLPHLVTTGTPSPVAVTWLAPARNRTVSQWIRLLLPAGWQFRQENAATPKLNTRLASWSANDQWPHSLSRLLEEQHLWGHIDWQQKTLTVTTSATPPADDSTNGSVTPSPVTTSAPAVTTTTAKVAPVNAPHNPFRGTDTTTTVRPGSPAVTASPPPVTGTPVTPAPAGKEWRAPAGTTLRENLTKWAEDTPCDTPGIAHWMVIWPDSVKDYRLDAPLIFRGSFEAVTGQVFDLYRTAIIPLYAQGSRMQCVITVTDTEDGS</sequence>
<dbReference type="InterPro" id="IPR018927">
    <property type="entry name" value="Pilus_synth_Q_C"/>
</dbReference>
<feature type="region of interest" description="Disordered" evidence="1">
    <location>
        <begin position="194"/>
        <end position="271"/>
    </location>
</feature>
<evidence type="ECO:0000256" key="2">
    <source>
        <dbReference type="SAM" id="SignalP"/>
    </source>
</evidence>
<feature type="domain" description="Toxin co-regulated pilus biosynthesis protein Q C-terminal" evidence="3">
    <location>
        <begin position="273"/>
        <end position="359"/>
    </location>
</feature>
<name>A0A3Y9C6Q3_SALEB</name>
<feature type="compositionally biased region" description="Low complexity" evidence="1">
    <location>
        <begin position="262"/>
        <end position="271"/>
    </location>
</feature>